<dbReference type="Gene3D" id="3.40.1500.10">
    <property type="entry name" value="Coproporphyrinogen III oxidase, aerobic"/>
    <property type="match status" value="1"/>
</dbReference>
<evidence type="ECO:0000256" key="2">
    <source>
        <dbReference type="ARBA" id="ARBA00010644"/>
    </source>
</evidence>
<dbReference type="InterPro" id="IPR000467">
    <property type="entry name" value="G_patch_dom"/>
</dbReference>
<gene>
    <name evidence="10" type="ORF">TSG867_LOCUS18988</name>
</gene>
<dbReference type="SUPFAM" id="SSF102886">
    <property type="entry name" value="Coproporphyrinogen III oxidase"/>
    <property type="match status" value="1"/>
</dbReference>
<dbReference type="UniPathway" id="UPA00251">
    <property type="reaction ID" value="UER00322"/>
</dbReference>
<dbReference type="GO" id="GO:0004109">
    <property type="term" value="F:coproporphyrinogen oxidase activity"/>
    <property type="evidence" value="ECO:0007669"/>
    <property type="project" value="UniProtKB-EC"/>
</dbReference>
<proteinExistence type="inferred from homology"/>
<sequence length="603" mass="69519">MEFAERMLRKYGWDDDKGLGKDNQGMKTPIKAVLKFDNRGVGCNQKDEYSSEFKWWEYSYNRAAKKVSESLDQSQGEEKKDQKRKHSEDKQESSKKSIYSRFEKSSVLMGNKEESLRVEQETVVTEVHVSSLPTDEELHRICGGRTAHKGARHGIRMNGKLQRLQEQEERSFSASSEILLEQNIEKKKKKKRKADETVEYRAAIFGVISFNRMARQTRTALPYALGMATAGTLYYVHNPMSKHHAAMLDIFRLTPRSLDTDVSDSFLGKPFELFMAEPITSSDALQNSDANSYKSRMEVFILKLQKQICHSLEQCEAKQNSDVRFKVDRWIREEGGGGITCVMQDGAVFEKAGVNISVVHGKLPVQAVEQMRARGHDFAAKNTPLDFFATGISSVIHPKNPHVPTVHFNYRYFELIDADGKKHWWYGGGTDMTPYYLDESDCKHFHSTLKKACDKHDSSYYPKFKKWCDDYFNINFRQNERRGIGGIFFDDLNEGSHEACFNFVKACANTVIPSYIPVVQKNCQRTFTEQERDWQLLRRGRYAEFNLAIDRGTKFGLQTPGSRIESILMSLPPVAKWRYGWDFEADSPEMKLMKVLKEPKEWV</sequence>
<dbReference type="AlphaFoldDB" id="A0A820TSJ2"/>
<comment type="similarity">
    <text evidence="2">Belongs to the aerobic coproporphyrinogen-III oxidase family.</text>
</comment>
<evidence type="ECO:0000256" key="4">
    <source>
        <dbReference type="ARBA" id="ARBA00012869"/>
    </source>
</evidence>
<dbReference type="FunFam" id="3.40.1500.10:FF:000002">
    <property type="entry name" value="oxygen-dependent coproporphyrinogen-III oxidase, mitochondrial"/>
    <property type="match status" value="1"/>
</dbReference>
<dbReference type="SMART" id="SM00443">
    <property type="entry name" value="G_patch"/>
    <property type="match status" value="1"/>
</dbReference>
<evidence type="ECO:0000313" key="11">
    <source>
        <dbReference type="Proteomes" id="UP000663862"/>
    </source>
</evidence>
<protein>
    <recommendedName>
        <fullName evidence="4">coproporphyrinogen oxidase</fullName>
        <ecNumber evidence="4">1.3.3.3</ecNumber>
    </recommendedName>
</protein>
<comment type="caution">
    <text evidence="10">The sequence shown here is derived from an EMBL/GenBank/DDBJ whole genome shotgun (WGS) entry which is preliminary data.</text>
</comment>
<dbReference type="NCBIfam" id="NF003727">
    <property type="entry name" value="PRK05330.1"/>
    <property type="match status" value="1"/>
</dbReference>
<keyword evidence="5" id="KW-0560">Oxidoreductase</keyword>
<evidence type="ECO:0000256" key="1">
    <source>
        <dbReference type="ARBA" id="ARBA00005168"/>
    </source>
</evidence>
<evidence type="ECO:0000256" key="5">
    <source>
        <dbReference type="ARBA" id="ARBA00023002"/>
    </source>
</evidence>
<evidence type="ECO:0000256" key="7">
    <source>
        <dbReference type="ARBA" id="ARBA00023244"/>
    </source>
</evidence>
<feature type="domain" description="G-patch" evidence="9">
    <location>
        <begin position="1"/>
        <end position="46"/>
    </location>
</feature>
<evidence type="ECO:0000256" key="3">
    <source>
        <dbReference type="ARBA" id="ARBA00011738"/>
    </source>
</evidence>
<dbReference type="EMBL" id="CAJOBQ010001300">
    <property type="protein sequence ID" value="CAF4475259.1"/>
    <property type="molecule type" value="Genomic_DNA"/>
</dbReference>
<reference evidence="10" key="1">
    <citation type="submission" date="2021-02" db="EMBL/GenBank/DDBJ databases">
        <authorList>
            <person name="Nowell W R."/>
        </authorList>
    </citation>
    <scope>NUCLEOTIDE SEQUENCE</scope>
</reference>
<accession>A0A820TSJ2</accession>
<evidence type="ECO:0000313" key="10">
    <source>
        <dbReference type="EMBL" id="CAF4475259.1"/>
    </source>
</evidence>
<name>A0A820TSJ2_9BILA</name>
<dbReference type="Pfam" id="PF01218">
    <property type="entry name" value="Coprogen_oxidas"/>
    <property type="match status" value="1"/>
</dbReference>
<dbReference type="InterPro" id="IPR001260">
    <property type="entry name" value="Coprogen_oxidase_aer"/>
</dbReference>
<keyword evidence="7" id="KW-0627">Porphyrin biosynthesis</keyword>
<dbReference type="GO" id="GO:0006782">
    <property type="term" value="P:protoporphyrinogen IX biosynthetic process"/>
    <property type="evidence" value="ECO:0007669"/>
    <property type="project" value="UniProtKB-UniPathway"/>
</dbReference>
<keyword evidence="6" id="KW-0350">Heme biosynthesis</keyword>
<feature type="region of interest" description="Disordered" evidence="8">
    <location>
        <begin position="67"/>
        <end position="98"/>
    </location>
</feature>
<dbReference type="PROSITE" id="PS50174">
    <property type="entry name" value="G_PATCH"/>
    <property type="match status" value="1"/>
</dbReference>
<evidence type="ECO:0000259" key="9">
    <source>
        <dbReference type="PROSITE" id="PS50174"/>
    </source>
</evidence>
<dbReference type="PANTHER" id="PTHR10755">
    <property type="entry name" value="COPROPORPHYRINOGEN III OXIDASE, MITOCHONDRIAL"/>
    <property type="match status" value="1"/>
</dbReference>
<dbReference type="Pfam" id="PF01585">
    <property type="entry name" value="G-patch"/>
    <property type="match status" value="1"/>
</dbReference>
<comment type="pathway">
    <text evidence="1">Porphyrin-containing compound metabolism; protoporphyrin-IX biosynthesis; protoporphyrinogen-IX from coproporphyrinogen-III (O2 route): step 1/1.</text>
</comment>
<dbReference type="Proteomes" id="UP000663862">
    <property type="component" value="Unassembled WGS sequence"/>
</dbReference>
<evidence type="ECO:0000256" key="6">
    <source>
        <dbReference type="ARBA" id="ARBA00023133"/>
    </source>
</evidence>
<comment type="subunit">
    <text evidence="3">Homodimer.</text>
</comment>
<organism evidence="10 11">
    <name type="scientific">Rotaria socialis</name>
    <dbReference type="NCBI Taxonomy" id="392032"/>
    <lineage>
        <taxon>Eukaryota</taxon>
        <taxon>Metazoa</taxon>
        <taxon>Spiralia</taxon>
        <taxon>Gnathifera</taxon>
        <taxon>Rotifera</taxon>
        <taxon>Eurotatoria</taxon>
        <taxon>Bdelloidea</taxon>
        <taxon>Philodinida</taxon>
        <taxon>Philodinidae</taxon>
        <taxon>Rotaria</taxon>
    </lineage>
</organism>
<dbReference type="PANTHER" id="PTHR10755:SF0">
    <property type="entry name" value="OXYGEN-DEPENDENT COPROPORPHYRINOGEN-III OXIDASE, MITOCHONDRIAL"/>
    <property type="match status" value="1"/>
</dbReference>
<dbReference type="InterPro" id="IPR036406">
    <property type="entry name" value="Coprogen_oxidase_aer_sf"/>
</dbReference>
<dbReference type="EC" id="1.3.3.3" evidence="4"/>
<dbReference type="GO" id="GO:0005737">
    <property type="term" value="C:cytoplasm"/>
    <property type="evidence" value="ECO:0007669"/>
    <property type="project" value="TreeGrafter"/>
</dbReference>
<feature type="compositionally biased region" description="Basic and acidic residues" evidence="8">
    <location>
        <begin position="76"/>
        <end position="95"/>
    </location>
</feature>
<dbReference type="GO" id="GO:0003676">
    <property type="term" value="F:nucleic acid binding"/>
    <property type="evidence" value="ECO:0007669"/>
    <property type="project" value="InterPro"/>
</dbReference>
<evidence type="ECO:0000256" key="8">
    <source>
        <dbReference type="SAM" id="MobiDB-lite"/>
    </source>
</evidence>
<dbReference type="PRINTS" id="PR00073">
    <property type="entry name" value="COPRGNOXDASE"/>
</dbReference>